<proteinExistence type="predicted"/>
<sequence length="80" mass="8853">MHELGLARNIVGIVGDHARGRRVSRVRLVVGPHACVEEEAVRFCFDVVSEQTVLAGARLEFLPGEGDAFVIKDFDMEEMV</sequence>
<dbReference type="Pfam" id="PF01155">
    <property type="entry name" value="HypA"/>
    <property type="match status" value="1"/>
</dbReference>
<keyword evidence="1" id="KW-0533">Nickel</keyword>
<evidence type="ECO:0000256" key="2">
    <source>
        <dbReference type="ARBA" id="ARBA00022723"/>
    </source>
</evidence>
<dbReference type="PANTHER" id="PTHR34535:SF3">
    <property type="entry name" value="HYDROGENASE MATURATION FACTOR HYPA"/>
    <property type="match status" value="1"/>
</dbReference>
<dbReference type="GO" id="GO:0008270">
    <property type="term" value="F:zinc ion binding"/>
    <property type="evidence" value="ECO:0007669"/>
    <property type="project" value="TreeGrafter"/>
</dbReference>
<name>A0A4D7C2C7_9SPHN</name>
<dbReference type="InterPro" id="IPR000688">
    <property type="entry name" value="HypA/HybF"/>
</dbReference>
<evidence type="ECO:0000313" key="4">
    <source>
        <dbReference type="EMBL" id="QCI79844.1"/>
    </source>
</evidence>
<dbReference type="AlphaFoldDB" id="A0A4D7C2C7"/>
<keyword evidence="2" id="KW-0479">Metal-binding</keyword>
<keyword evidence="3" id="KW-0862">Zinc</keyword>
<dbReference type="KEGG" id="hgn:E6W36_11010"/>
<gene>
    <name evidence="4" type="ORF">E6W36_11010</name>
</gene>
<evidence type="ECO:0000256" key="1">
    <source>
        <dbReference type="ARBA" id="ARBA00022596"/>
    </source>
</evidence>
<dbReference type="GO" id="GO:0016151">
    <property type="term" value="F:nickel cation binding"/>
    <property type="evidence" value="ECO:0007669"/>
    <property type="project" value="InterPro"/>
</dbReference>
<dbReference type="GO" id="GO:0051604">
    <property type="term" value="P:protein maturation"/>
    <property type="evidence" value="ECO:0007669"/>
    <property type="project" value="InterPro"/>
</dbReference>
<evidence type="ECO:0000256" key="3">
    <source>
        <dbReference type="ARBA" id="ARBA00022833"/>
    </source>
</evidence>
<accession>A0A4D7C2C7</accession>
<evidence type="ECO:0000313" key="5">
    <source>
        <dbReference type="Proteomes" id="UP000298714"/>
    </source>
</evidence>
<protein>
    <submittedName>
        <fullName evidence="4">Hydrogenase maturation nickel metallochaperone HypA</fullName>
    </submittedName>
</protein>
<dbReference type="Gene3D" id="3.30.2320.50">
    <property type="match status" value="1"/>
</dbReference>
<dbReference type="RefSeq" id="WP_222874477.1">
    <property type="nucleotide sequence ID" value="NZ_CP039704.1"/>
</dbReference>
<reference evidence="5" key="1">
    <citation type="submission" date="2019-04" db="EMBL/GenBank/DDBJ databases">
        <title>Complete genome sequence of Sphingomonas sp. W1-2-3.</title>
        <authorList>
            <person name="Im W.T."/>
        </authorList>
    </citation>
    <scope>NUCLEOTIDE SEQUENCE [LARGE SCALE GENOMIC DNA]</scope>
    <source>
        <strain evidence="5">W1-2-3</strain>
    </source>
</reference>
<keyword evidence="5" id="KW-1185">Reference proteome</keyword>
<dbReference type="PANTHER" id="PTHR34535">
    <property type="entry name" value="HYDROGENASE MATURATION FACTOR HYPA"/>
    <property type="match status" value="1"/>
</dbReference>
<dbReference type="EMBL" id="CP039704">
    <property type="protein sequence ID" value="QCI79844.1"/>
    <property type="molecule type" value="Genomic_DNA"/>
</dbReference>
<dbReference type="Proteomes" id="UP000298714">
    <property type="component" value="Chromosome"/>
</dbReference>
<organism evidence="4 5">
    <name type="scientific">Hankyongella ginsenosidimutans</name>
    <dbReference type="NCBI Taxonomy" id="1763828"/>
    <lineage>
        <taxon>Bacteria</taxon>
        <taxon>Pseudomonadati</taxon>
        <taxon>Pseudomonadota</taxon>
        <taxon>Alphaproteobacteria</taxon>
        <taxon>Sphingomonadales</taxon>
        <taxon>Sphingomonadaceae</taxon>
        <taxon>Hankyongella</taxon>
    </lineage>
</organism>